<evidence type="ECO:0000256" key="7">
    <source>
        <dbReference type="ARBA" id="ARBA00022729"/>
    </source>
</evidence>
<comment type="catalytic activity">
    <reaction evidence="12">
        <text>Preferential cleavage: (Ac)2-L-Lys-D-Ala-|-D-Ala. Also transpeptidation of peptidyl-alanyl moieties that are N-acyl substituents of D-alanine.</text>
        <dbReference type="EC" id="3.4.16.4"/>
    </reaction>
</comment>
<keyword evidence="9" id="KW-0133">Cell shape</keyword>
<accession>A0A1D2QT35</accession>
<dbReference type="GO" id="GO:0008360">
    <property type="term" value="P:regulation of cell shape"/>
    <property type="evidence" value="ECO:0007669"/>
    <property type="project" value="UniProtKB-KW"/>
</dbReference>
<evidence type="ECO:0000256" key="5">
    <source>
        <dbReference type="ARBA" id="ARBA00022645"/>
    </source>
</evidence>
<dbReference type="InterPro" id="IPR012338">
    <property type="entry name" value="Beta-lactam/transpept-like"/>
</dbReference>
<organism evidence="18 19">
    <name type="scientific">Candidatus Endobugula sertula</name>
    <name type="common">Bugula neritina bacterial symbiont</name>
    <dbReference type="NCBI Taxonomy" id="62101"/>
    <lineage>
        <taxon>Bacteria</taxon>
        <taxon>Pseudomonadati</taxon>
        <taxon>Pseudomonadota</taxon>
        <taxon>Gammaproteobacteria</taxon>
        <taxon>Cellvibrionales</taxon>
        <taxon>Cellvibrionaceae</taxon>
        <taxon>Candidatus Endobugula</taxon>
    </lineage>
</organism>
<dbReference type="InterPro" id="IPR012907">
    <property type="entry name" value="Peptidase_S11_C"/>
</dbReference>
<evidence type="ECO:0000256" key="4">
    <source>
        <dbReference type="ARBA" id="ARBA00012448"/>
    </source>
</evidence>
<evidence type="ECO:0000256" key="3">
    <source>
        <dbReference type="ARBA" id="ARBA00007164"/>
    </source>
</evidence>
<evidence type="ECO:0000256" key="14">
    <source>
        <dbReference type="PIRSR" id="PIRSR618044-2"/>
    </source>
</evidence>
<evidence type="ECO:0000259" key="17">
    <source>
        <dbReference type="SMART" id="SM00936"/>
    </source>
</evidence>
<feature type="binding site" evidence="14">
    <location>
        <position position="225"/>
    </location>
    <ligand>
        <name>substrate</name>
    </ligand>
</feature>
<dbReference type="PANTHER" id="PTHR21581:SF6">
    <property type="entry name" value="TRAFFICKING PROTEIN PARTICLE COMPLEX SUBUNIT 12"/>
    <property type="match status" value="1"/>
</dbReference>
<evidence type="ECO:0000256" key="15">
    <source>
        <dbReference type="RuleBase" id="RU004016"/>
    </source>
</evidence>
<dbReference type="InterPro" id="IPR037167">
    <property type="entry name" value="Peptidase_S11_C_sf"/>
</dbReference>
<dbReference type="GO" id="GO:0009002">
    <property type="term" value="F:serine-type D-Ala-D-Ala carboxypeptidase activity"/>
    <property type="evidence" value="ECO:0007669"/>
    <property type="project" value="UniProtKB-EC"/>
</dbReference>
<dbReference type="PRINTS" id="PR00725">
    <property type="entry name" value="DADACBPTASE1"/>
</dbReference>
<dbReference type="SUPFAM" id="SSF56601">
    <property type="entry name" value="beta-lactamase/transpeptidase-like"/>
    <property type="match status" value="1"/>
</dbReference>
<dbReference type="Proteomes" id="UP000242502">
    <property type="component" value="Unassembled WGS sequence"/>
</dbReference>
<dbReference type="GO" id="GO:0006508">
    <property type="term" value="P:proteolysis"/>
    <property type="evidence" value="ECO:0007669"/>
    <property type="project" value="UniProtKB-KW"/>
</dbReference>
<feature type="domain" description="Peptidase S11 D-Ala-D-Ala carboxypeptidase A C-terminal" evidence="17">
    <location>
        <begin position="275"/>
        <end position="365"/>
    </location>
</feature>
<evidence type="ECO:0000256" key="6">
    <source>
        <dbReference type="ARBA" id="ARBA00022670"/>
    </source>
</evidence>
<evidence type="ECO:0000256" key="13">
    <source>
        <dbReference type="PIRSR" id="PIRSR618044-1"/>
    </source>
</evidence>
<evidence type="ECO:0000256" key="2">
    <source>
        <dbReference type="ARBA" id="ARBA00004752"/>
    </source>
</evidence>
<dbReference type="Pfam" id="PF00768">
    <property type="entry name" value="Peptidase_S11"/>
    <property type="match status" value="1"/>
</dbReference>
<dbReference type="STRING" id="62101.AB835_02085"/>
<evidence type="ECO:0000256" key="9">
    <source>
        <dbReference type="ARBA" id="ARBA00022960"/>
    </source>
</evidence>
<protein>
    <recommendedName>
        <fullName evidence="4">serine-type D-Ala-D-Ala carboxypeptidase</fullName>
        <ecNumber evidence="4">3.4.16.4</ecNumber>
    </recommendedName>
</protein>
<comment type="caution">
    <text evidence="18">The sequence shown here is derived from an EMBL/GenBank/DDBJ whole genome shotgun (WGS) entry which is preliminary data.</text>
</comment>
<keyword evidence="8" id="KW-0378">Hydrolase</keyword>
<evidence type="ECO:0000256" key="1">
    <source>
        <dbReference type="ARBA" id="ARBA00003217"/>
    </source>
</evidence>
<comment type="pathway">
    <text evidence="2">Cell wall biogenesis; peptidoglycan biosynthesis.</text>
</comment>
<dbReference type="EC" id="3.4.16.4" evidence="4"/>
<feature type="chain" id="PRO_5008906576" description="serine-type D-Ala-D-Ala carboxypeptidase" evidence="16">
    <location>
        <begin position="24"/>
        <end position="385"/>
    </location>
</feature>
<proteinExistence type="inferred from homology"/>
<dbReference type="SMART" id="SM00936">
    <property type="entry name" value="PBP5_C"/>
    <property type="match status" value="1"/>
</dbReference>
<dbReference type="InterPro" id="IPR015956">
    <property type="entry name" value="Peniciliin-bd_prot_C_sf"/>
</dbReference>
<name>A0A1D2QT35_9GAMM</name>
<dbReference type="Pfam" id="PF07943">
    <property type="entry name" value="PBP5_C"/>
    <property type="match status" value="1"/>
</dbReference>
<reference evidence="18 19" key="1">
    <citation type="journal article" date="2016" name="Appl. Environ. Microbiol.">
        <title>Lack of Overt Genome Reduction in the Bryostatin-Producing Bryozoan Symbiont "Candidatus Endobugula sertula".</title>
        <authorList>
            <person name="Miller I.J."/>
            <person name="Vanee N."/>
            <person name="Fong S.S."/>
            <person name="Lim-Fong G.E."/>
            <person name="Kwan J.C."/>
        </authorList>
    </citation>
    <scope>NUCLEOTIDE SEQUENCE [LARGE SCALE GENOMIC DNA]</scope>
    <source>
        <strain evidence="18">AB1-4</strain>
    </source>
</reference>
<evidence type="ECO:0000256" key="8">
    <source>
        <dbReference type="ARBA" id="ARBA00022801"/>
    </source>
</evidence>
<dbReference type="PANTHER" id="PTHR21581">
    <property type="entry name" value="D-ALANYL-D-ALANINE CARBOXYPEPTIDASE"/>
    <property type="match status" value="1"/>
</dbReference>
<evidence type="ECO:0000256" key="12">
    <source>
        <dbReference type="ARBA" id="ARBA00034000"/>
    </source>
</evidence>
<dbReference type="SUPFAM" id="SSF69189">
    <property type="entry name" value="Penicillin-binding protein associated domain"/>
    <property type="match status" value="1"/>
</dbReference>
<evidence type="ECO:0000256" key="16">
    <source>
        <dbReference type="SAM" id="SignalP"/>
    </source>
</evidence>
<sequence>MTTLFHRITALLTLFSISIVVHAAPVIIPAPPQLAALAYILIDTDTGKVIVEKNADQPLPPASMTKMMTSYIVSAAINRGAINPDDLVDISVKAWRKGGSKMFVREGTRVSVEDLLRGVIIQSGNDASIALAEHLAGSEEAFADVMNQQATLLGMKNTNFKNATGWPDDEHVTTARDLAVLGRALIQDFPEHYKLYSEKYFSYNGINQANRNQLLFTDKTVDGIKTGHTEAAGYGLVASSKKQDMRLVSVVIGARSESTRASESQKLLSYGFRYYYTHKLYSANDVVNTAVVWKGKSDMVDLGLLKDIYLTIPRGSEGDLVATVHVDQTIEAPITQGQELGNVVVALKDEELLNIPVVALQGVEPAGIFSRMVDSVHLFFNGFLR</sequence>
<dbReference type="AlphaFoldDB" id="A0A1D2QT35"/>
<feature type="signal peptide" evidence="16">
    <location>
        <begin position="1"/>
        <end position="23"/>
    </location>
</feature>
<feature type="active site" evidence="13">
    <location>
        <position position="123"/>
    </location>
</feature>
<evidence type="ECO:0000313" key="19">
    <source>
        <dbReference type="Proteomes" id="UP000242502"/>
    </source>
</evidence>
<dbReference type="InterPro" id="IPR018044">
    <property type="entry name" value="Peptidase_S11"/>
</dbReference>
<dbReference type="Gene3D" id="2.60.410.10">
    <property type="entry name" value="D-Ala-D-Ala carboxypeptidase, C-terminal domain"/>
    <property type="match status" value="1"/>
</dbReference>
<keyword evidence="7 16" id="KW-0732">Signal</keyword>
<feature type="active site" description="Acyl-ester intermediate" evidence="13">
    <location>
        <position position="63"/>
    </location>
</feature>
<comment type="function">
    <text evidence="1">Removes C-terminal D-alanyl residues from sugar-peptide cell wall precursors.</text>
</comment>
<keyword evidence="11" id="KW-0961">Cell wall biogenesis/degradation</keyword>
<keyword evidence="10" id="KW-0573">Peptidoglycan synthesis</keyword>
<dbReference type="GO" id="GO:0071555">
    <property type="term" value="P:cell wall organization"/>
    <property type="evidence" value="ECO:0007669"/>
    <property type="project" value="UniProtKB-KW"/>
</dbReference>
<comment type="similarity">
    <text evidence="3 15">Belongs to the peptidase S11 family.</text>
</comment>
<dbReference type="Gene3D" id="3.40.710.10">
    <property type="entry name" value="DD-peptidase/beta-lactamase superfamily"/>
    <property type="match status" value="1"/>
</dbReference>
<dbReference type="GO" id="GO:0009252">
    <property type="term" value="P:peptidoglycan biosynthetic process"/>
    <property type="evidence" value="ECO:0007669"/>
    <property type="project" value="UniProtKB-UniPathway"/>
</dbReference>
<evidence type="ECO:0000313" key="18">
    <source>
        <dbReference type="EMBL" id="ODS24745.1"/>
    </source>
</evidence>
<keyword evidence="6" id="KW-0645">Protease</keyword>
<evidence type="ECO:0000256" key="11">
    <source>
        <dbReference type="ARBA" id="ARBA00023316"/>
    </source>
</evidence>
<evidence type="ECO:0000256" key="10">
    <source>
        <dbReference type="ARBA" id="ARBA00022984"/>
    </source>
</evidence>
<keyword evidence="5 18" id="KW-0121">Carboxypeptidase</keyword>
<dbReference type="InterPro" id="IPR001967">
    <property type="entry name" value="Peptidase_S11_N"/>
</dbReference>
<feature type="active site" description="Proton acceptor" evidence="13">
    <location>
        <position position="66"/>
    </location>
</feature>
<dbReference type="EMBL" id="MDLC01000005">
    <property type="protein sequence ID" value="ODS24745.1"/>
    <property type="molecule type" value="Genomic_DNA"/>
</dbReference>
<gene>
    <name evidence="18" type="ORF">AB835_02085</name>
</gene>
<dbReference type="UniPathway" id="UPA00219"/>